<dbReference type="AlphaFoldDB" id="A0A238YUY7"/>
<organism evidence="2 3">
    <name type="scientific">Actinomadura mexicana</name>
    <dbReference type="NCBI Taxonomy" id="134959"/>
    <lineage>
        <taxon>Bacteria</taxon>
        <taxon>Bacillati</taxon>
        <taxon>Actinomycetota</taxon>
        <taxon>Actinomycetes</taxon>
        <taxon>Streptosporangiales</taxon>
        <taxon>Thermomonosporaceae</taxon>
        <taxon>Actinomadura</taxon>
    </lineage>
</organism>
<dbReference type="InterPro" id="IPR051604">
    <property type="entry name" value="Ergot_Alk_Oxidoreductase"/>
</dbReference>
<dbReference type="PANTHER" id="PTHR43162">
    <property type="match status" value="1"/>
</dbReference>
<dbReference type="PANTHER" id="PTHR43162:SF1">
    <property type="entry name" value="PRESTALK A DIFFERENTIATION PROTEIN A"/>
    <property type="match status" value="1"/>
</dbReference>
<evidence type="ECO:0000259" key="1">
    <source>
        <dbReference type="Pfam" id="PF13460"/>
    </source>
</evidence>
<accession>A0A238YUY7</accession>
<dbReference type="RefSeq" id="WP_089312830.1">
    <property type="nucleotide sequence ID" value="NZ_FZNP01000006.1"/>
</dbReference>
<sequence length="282" mass="29879">MIVVMGATGNVGRPLVRTLAEAGERVTAVSRTDPGDLPAGVAHRAADLAEPETLRPVLEGADALFLLVAGHLLGSPEDLDPRAVLDVVRSAGVERVVLMSSQGAGTRPTAHSHSHLRAFEDAVREAGVGWTILRPGGFDSNAFAWAEPVRAHRAVAAPFADVALPFVHPSDIAEVAAAVLRKSGHEDRVYELTGPAPVSPRERARTIGDALGEPVAFAEQTREEARAQMVAFMPAPVVDGTLDILGEPTGAERRVSPDVEKVLGRPARSFARWAEENLAAFR</sequence>
<dbReference type="Gene3D" id="3.90.25.10">
    <property type="entry name" value="UDP-galactose 4-epimerase, domain 1"/>
    <property type="match status" value="1"/>
</dbReference>
<dbReference type="InterPro" id="IPR036291">
    <property type="entry name" value="NAD(P)-bd_dom_sf"/>
</dbReference>
<protein>
    <submittedName>
        <fullName evidence="2">Uncharacterized conserved protein YbjT, contains NAD(P)-binding and DUF2867 domains</fullName>
    </submittedName>
</protein>
<reference evidence="3" key="1">
    <citation type="submission" date="2017-06" db="EMBL/GenBank/DDBJ databases">
        <authorList>
            <person name="Varghese N."/>
            <person name="Submissions S."/>
        </authorList>
    </citation>
    <scope>NUCLEOTIDE SEQUENCE [LARGE SCALE GENOMIC DNA]</scope>
    <source>
        <strain evidence="3">DSM 44485</strain>
    </source>
</reference>
<dbReference type="Pfam" id="PF13460">
    <property type="entry name" value="NAD_binding_10"/>
    <property type="match status" value="1"/>
</dbReference>
<dbReference type="EMBL" id="FZNP01000006">
    <property type="protein sequence ID" value="SNR74870.1"/>
    <property type="molecule type" value="Genomic_DNA"/>
</dbReference>
<gene>
    <name evidence="2" type="ORF">SAMN06265355_106252</name>
</gene>
<feature type="domain" description="NAD(P)-binding" evidence="1">
    <location>
        <begin position="6"/>
        <end position="181"/>
    </location>
</feature>
<proteinExistence type="predicted"/>
<dbReference type="InterPro" id="IPR016040">
    <property type="entry name" value="NAD(P)-bd_dom"/>
</dbReference>
<dbReference type="Proteomes" id="UP000198420">
    <property type="component" value="Unassembled WGS sequence"/>
</dbReference>
<dbReference type="Gene3D" id="3.40.50.720">
    <property type="entry name" value="NAD(P)-binding Rossmann-like Domain"/>
    <property type="match status" value="1"/>
</dbReference>
<evidence type="ECO:0000313" key="2">
    <source>
        <dbReference type="EMBL" id="SNR74870.1"/>
    </source>
</evidence>
<keyword evidence="3" id="KW-1185">Reference proteome</keyword>
<name>A0A238YUY7_9ACTN</name>
<evidence type="ECO:0000313" key="3">
    <source>
        <dbReference type="Proteomes" id="UP000198420"/>
    </source>
</evidence>
<dbReference type="OrthoDB" id="4457504at2"/>
<dbReference type="SUPFAM" id="SSF51735">
    <property type="entry name" value="NAD(P)-binding Rossmann-fold domains"/>
    <property type="match status" value="1"/>
</dbReference>